<dbReference type="EMBL" id="JAEUBF010001304">
    <property type="protein sequence ID" value="KAH3670330.1"/>
    <property type="molecule type" value="Genomic_DNA"/>
</dbReference>
<feature type="compositionally biased region" description="Acidic residues" evidence="4">
    <location>
        <begin position="410"/>
        <end position="424"/>
    </location>
</feature>
<dbReference type="GO" id="GO:1904263">
    <property type="term" value="P:positive regulation of TORC1 signaling"/>
    <property type="evidence" value="ECO:0007669"/>
    <property type="project" value="TreeGrafter"/>
</dbReference>
<proteinExistence type="inferred from homology"/>
<keyword evidence="3" id="KW-0677">Repeat</keyword>
<accession>A0A9P8PEZ8</accession>
<comment type="caution">
    <text evidence="7">The sequence shown here is derived from an EMBL/GenBank/DDBJ whole genome shotgun (WGS) entry which is preliminary data.</text>
</comment>
<dbReference type="InterPro" id="IPR049092">
    <property type="entry name" value="MIOS_a-sol"/>
</dbReference>
<dbReference type="Gene3D" id="2.130.10.10">
    <property type="entry name" value="YVTN repeat-like/Quinoprotein amine dehydrogenase"/>
    <property type="match status" value="1"/>
</dbReference>
<dbReference type="InterPro" id="IPR031488">
    <property type="entry name" value="Zn_ribbon_mio"/>
</dbReference>
<dbReference type="GO" id="GO:0005737">
    <property type="term" value="C:cytoplasm"/>
    <property type="evidence" value="ECO:0007669"/>
    <property type="project" value="TreeGrafter"/>
</dbReference>
<dbReference type="InterPro" id="IPR015943">
    <property type="entry name" value="WD40/YVTN_repeat-like_dom_sf"/>
</dbReference>
<keyword evidence="2" id="KW-0853">WD repeat</keyword>
<dbReference type="AlphaFoldDB" id="A0A9P8PEZ8"/>
<dbReference type="PANTHER" id="PTHR16453">
    <property type="entry name" value="WD40 DOMAIN-CONTAINING PROTEIN MIO FAMILY MEMBER"/>
    <property type="match status" value="1"/>
</dbReference>
<sequence>MGKIINTNLWDTNEENHFVSINILADEVSFYKTQRKRKLGDEDIIKLNTRKGFNKLQSIDYSPIEPGLIAVGQGDGVVKAFDVSSAQSSITEIKQDRPCNAITFSTQGLLAVGFGKAKNENALHIFNINQYSKSSYQELSQPTFQFIQNESVTSAIFYNETNLIAGSSKFLRDIDIRVSSPVSQIATRNVHGITQDPFNPYHFAAYTDDGTLSMYDRRTLGSNNVDPLLTFSQILGDTTKRTNSFGIRYSTNRRGEFSTLHGGETIRRWQTGLIPSYKQQPDSLFVASVRDVKAKYDRVVSFDYCREQTGLTLVCLRQSGSVYKLGVTEGQTAISFNSINDLTFTGSSGTFMENVDQELINSLVNNRRDSKILNTYDDYSNGEIDDIQHDSYGSSKHQHRSSDKGRFQDDTEDEEQFESEDDQDGFYLPAEVLENDISVKMRRRAYLGYGTNCLKNREVIDDLKTIESNVFLRSTWRWLEIAQNSASSGMMTTDDLDLSFEGVLGIWRGIASLNVRGTSEQVSNKQADLIKSKILKLLSTRTLKTMSIVKSNKEPQRRLCMIVAGWYFSPEELEQTYQRLIKTDNITKAAGWAVFVGDVPKAVQILSSSKSKRLKLMATAISGYLVQQQNSEDNLWKDQCRKLSVDIDDPYLRAIFAYIADNDWWDVLDESSIPLRERLGVALRYLSDQDLTDFLNKVAEKYIKRGELEGLILTGITPKGIDLLQSYIDRTSDVQTAALITSFAVPKYFKDQRVDYWIESYRQLLNSWGMFSKRAKFDVARVKLSQKLDGKITLKSAKPGTTVALQCIKCNKNISKTPKIANKRTNTSNSITVIGASSDSSYSKSLRTIISCPHCGSSLPKCAICLLPLGKPLPQDFSENESLDASRLKDFKEWPSFCLSCNHGMHAGHAEEWFSTNSICPVPGCQCHCNNK</sequence>
<gene>
    <name evidence="7" type="ORF">WICMUC_004899</name>
</gene>
<evidence type="ECO:0000259" key="6">
    <source>
        <dbReference type="Pfam" id="PF21719"/>
    </source>
</evidence>
<evidence type="ECO:0000259" key="5">
    <source>
        <dbReference type="Pfam" id="PF17034"/>
    </source>
</evidence>
<dbReference type="SUPFAM" id="SSF50978">
    <property type="entry name" value="WD40 repeat-like"/>
    <property type="match status" value="1"/>
</dbReference>
<feature type="domain" description="GATOR2 complex protein MIO zinc-ribbon like" evidence="5">
    <location>
        <begin position="807"/>
        <end position="932"/>
    </location>
</feature>
<dbReference type="Proteomes" id="UP000769528">
    <property type="component" value="Unassembled WGS sequence"/>
</dbReference>
<feature type="region of interest" description="Disordered" evidence="4">
    <location>
        <begin position="387"/>
        <end position="424"/>
    </location>
</feature>
<dbReference type="OrthoDB" id="341486at2759"/>
<dbReference type="Pfam" id="PF17034">
    <property type="entry name" value="zinc_ribbon_16"/>
    <property type="match status" value="1"/>
</dbReference>
<feature type="compositionally biased region" description="Basic and acidic residues" evidence="4">
    <location>
        <begin position="400"/>
        <end position="409"/>
    </location>
</feature>
<evidence type="ECO:0000256" key="3">
    <source>
        <dbReference type="ARBA" id="ARBA00022737"/>
    </source>
</evidence>
<name>A0A9P8PEZ8_9ASCO</name>
<evidence type="ECO:0000256" key="2">
    <source>
        <dbReference type="ARBA" id="ARBA00022574"/>
    </source>
</evidence>
<dbReference type="InterPro" id="IPR037593">
    <property type="entry name" value="MIOS/Sea4"/>
</dbReference>
<evidence type="ECO:0000256" key="4">
    <source>
        <dbReference type="SAM" id="MobiDB-lite"/>
    </source>
</evidence>
<evidence type="ECO:0008006" key="9">
    <source>
        <dbReference type="Google" id="ProtNLM"/>
    </source>
</evidence>
<reference evidence="7" key="1">
    <citation type="journal article" date="2021" name="Open Biol.">
        <title>Shared evolutionary footprints suggest mitochondrial oxidative damage underlies multiple complex I losses in fungi.</title>
        <authorList>
            <person name="Schikora-Tamarit M.A."/>
            <person name="Marcet-Houben M."/>
            <person name="Nosek J."/>
            <person name="Gabaldon T."/>
        </authorList>
    </citation>
    <scope>NUCLEOTIDE SEQUENCE</scope>
    <source>
        <strain evidence="7">CBS6341</strain>
    </source>
</reference>
<feature type="domain" description="MIOS-like alpha-solenoid" evidence="6">
    <location>
        <begin position="441"/>
        <end position="685"/>
    </location>
</feature>
<evidence type="ECO:0000313" key="8">
    <source>
        <dbReference type="Proteomes" id="UP000769528"/>
    </source>
</evidence>
<evidence type="ECO:0000256" key="1">
    <source>
        <dbReference type="ARBA" id="ARBA00009713"/>
    </source>
</evidence>
<dbReference type="Pfam" id="PF21719">
    <property type="entry name" value="MIOS_a-sol"/>
    <property type="match status" value="1"/>
</dbReference>
<dbReference type="InterPro" id="IPR036322">
    <property type="entry name" value="WD40_repeat_dom_sf"/>
</dbReference>
<evidence type="ECO:0000313" key="7">
    <source>
        <dbReference type="EMBL" id="KAH3670330.1"/>
    </source>
</evidence>
<organism evidence="7 8">
    <name type="scientific">Wickerhamomyces mucosus</name>
    <dbReference type="NCBI Taxonomy" id="1378264"/>
    <lineage>
        <taxon>Eukaryota</taxon>
        <taxon>Fungi</taxon>
        <taxon>Dikarya</taxon>
        <taxon>Ascomycota</taxon>
        <taxon>Saccharomycotina</taxon>
        <taxon>Saccharomycetes</taxon>
        <taxon>Phaffomycetales</taxon>
        <taxon>Wickerhamomycetaceae</taxon>
        <taxon>Wickerhamomyces</taxon>
    </lineage>
</organism>
<comment type="similarity">
    <text evidence="1">Belongs to the WD repeat mio family.</text>
</comment>
<dbReference type="PANTHER" id="PTHR16453:SF9">
    <property type="entry name" value="GATOR COMPLEX PROTEIN MIOS"/>
    <property type="match status" value="1"/>
</dbReference>
<protein>
    <recommendedName>
        <fullName evidence="9">WD repeat protein mio zinc-ribbon like domain-containing protein</fullName>
    </recommendedName>
</protein>
<reference evidence="7" key="2">
    <citation type="submission" date="2021-01" db="EMBL/GenBank/DDBJ databases">
        <authorList>
            <person name="Schikora-Tamarit M.A."/>
        </authorList>
    </citation>
    <scope>NUCLEOTIDE SEQUENCE</scope>
    <source>
        <strain evidence="7">CBS6341</strain>
    </source>
</reference>
<keyword evidence="8" id="KW-1185">Reference proteome</keyword>
<dbReference type="CDD" id="cd16691">
    <property type="entry name" value="mRING-H2-C3H3C2_Mio"/>
    <property type="match status" value="1"/>
</dbReference>